<comment type="caution">
    <text evidence="1">The sequence shown here is derived from an EMBL/GenBank/DDBJ whole genome shotgun (WGS) entry which is preliminary data.</text>
</comment>
<dbReference type="EMBL" id="JAQZHK010000019">
    <property type="protein sequence ID" value="MDY3513723.1"/>
    <property type="molecule type" value="Genomic_DNA"/>
</dbReference>
<reference evidence="1" key="1">
    <citation type="submission" date="2023-01" db="EMBL/GenBank/DDBJ databases">
        <title>Genome-based studies on antimicrobial resistance profiles of Riemerella anatipestifer in China, 1994 to 2021.</title>
        <authorList>
            <person name="Yang Z."/>
            <person name="Zhu D."/>
        </authorList>
    </citation>
    <scope>NUCLEOTIDE SEQUENCE</scope>
    <source>
        <strain evidence="1">RCAD1218</strain>
    </source>
</reference>
<name>A0AAP6HHI5_RIEAN</name>
<dbReference type="RefSeq" id="WP_253037602.1">
    <property type="nucleotide sequence ID" value="NZ_CP168322.1"/>
</dbReference>
<proteinExistence type="predicted"/>
<dbReference type="AlphaFoldDB" id="A0AAP6HHI5"/>
<evidence type="ECO:0000313" key="2">
    <source>
        <dbReference type="Proteomes" id="UP001284033"/>
    </source>
</evidence>
<evidence type="ECO:0000313" key="1">
    <source>
        <dbReference type="EMBL" id="MDY3513723.1"/>
    </source>
</evidence>
<accession>A0AAP6HHI5</accession>
<organism evidence="1 2">
    <name type="scientific">Riemerella anatipestifer</name>
    <name type="common">Moraxella anatipestifer</name>
    <dbReference type="NCBI Taxonomy" id="34085"/>
    <lineage>
        <taxon>Bacteria</taxon>
        <taxon>Pseudomonadati</taxon>
        <taxon>Bacteroidota</taxon>
        <taxon>Flavobacteriia</taxon>
        <taxon>Flavobacteriales</taxon>
        <taxon>Weeksellaceae</taxon>
        <taxon>Riemerella</taxon>
    </lineage>
</organism>
<sequence>MKIVLLVVAIIAILFIVKSCFPKSNENGFEDESRPNLPSPQTKIENDKIIIVEGAKYEVVKKAIQQFCNIYNKENYIAVIKLSKLSETTSILTFPYDIEFGTFCFLTNYLYYPNDIFYKADIKAWTTTKLNDEFISEENVNKYVMLYIPPEDQEYDNVYMTTEQNVGYILGFAVGGVKKLDTPRESFIGNKYEIEDTENKPSEEIK</sequence>
<protein>
    <submittedName>
        <fullName evidence="1">Uncharacterized protein</fullName>
    </submittedName>
</protein>
<gene>
    <name evidence="1" type="ORF">PG303_10930</name>
</gene>
<dbReference type="Proteomes" id="UP001284033">
    <property type="component" value="Unassembled WGS sequence"/>
</dbReference>